<reference evidence="5" key="2">
    <citation type="submission" date="2025-08" db="UniProtKB">
        <authorList>
            <consortium name="Ensembl"/>
        </authorList>
    </citation>
    <scope>IDENTIFICATION</scope>
    <source>
        <strain evidence="5">broiler</strain>
    </source>
</reference>
<keyword evidence="3" id="KW-0687">Ribonucleoprotein</keyword>
<comment type="similarity">
    <text evidence="1">Belongs to the bacterial ribosomal protein bS21 family.</text>
</comment>
<reference evidence="5" key="1">
    <citation type="submission" date="2020-11" db="EMBL/GenBank/DDBJ databases">
        <title>Gallus gallus (Chicken) genome, bGalGal1, GRCg7b, maternal haplotype autosomes + Z &amp; W.</title>
        <authorList>
            <person name="Warren W."/>
            <person name="Formenti G."/>
            <person name="Fedrigo O."/>
            <person name="Haase B."/>
            <person name="Mountcastle J."/>
            <person name="Balacco J."/>
            <person name="Tracey A."/>
            <person name="Schneider V."/>
            <person name="Okimoto R."/>
            <person name="Cheng H."/>
            <person name="Hawken R."/>
            <person name="Howe K."/>
            <person name="Jarvis E.D."/>
        </authorList>
    </citation>
    <scope>NUCLEOTIDE SEQUENCE [LARGE SCALE GENOMIC DNA]</scope>
    <source>
        <strain evidence="5">Broiler</strain>
    </source>
</reference>
<dbReference type="Pfam" id="PF01165">
    <property type="entry name" value="Ribosomal_S21"/>
    <property type="match status" value="1"/>
</dbReference>
<dbReference type="Gene3D" id="1.20.5.1150">
    <property type="entry name" value="Ribosomal protein S8"/>
    <property type="match status" value="1"/>
</dbReference>
<sequence length="400" mass="42884">MGVGWGECFGVRGCSFCLLGLWCPLNLAPIRVLVSPLGLVSPPPPPPHCGSVALLKLLSPKSDVSPLGTWCPLGSVVLFEPSVPTWGSGVIPEPWGHCPLDPTPPPRWSSAPPGASVTLVPGATRGPHAIRSSAVSIPTVPWSSVPPGPVLVSPLWAQCPPFGLSVPPLGSMSLSHSAPYQDLCLLLGLVPFGPHNLRAQCLPWSRHPLVVSPASRGDPYPGPHRDTRRRSLSPDPAPFVHATPPVTRATSPAPFLIHAPCAKPRPSTWGRWRFPVPGRTEVSGGVVVSRGPGGSWGTGRSRGGSVPLRSPSAMANHLRFIGRTVMVQNGNVDAAYGALSRILSQDGIIESVKQRRYYEKPCRKRQRLAYEACRRVYNAEMARKISFLARKSRMDPWLGC</sequence>
<proteinExistence type="evidence at protein level"/>
<name>A0A8V1ALD7_CHICK</name>
<evidence type="ECO:0000256" key="2">
    <source>
        <dbReference type="ARBA" id="ARBA00022980"/>
    </source>
</evidence>
<dbReference type="GO" id="GO:0006412">
    <property type="term" value="P:translation"/>
    <property type="evidence" value="ECO:0007669"/>
    <property type="project" value="InterPro"/>
</dbReference>
<evidence type="ECO:0000256" key="4">
    <source>
        <dbReference type="SAM" id="MobiDB-lite"/>
    </source>
</evidence>
<feature type="region of interest" description="Disordered" evidence="4">
    <location>
        <begin position="214"/>
        <end position="245"/>
    </location>
</feature>
<dbReference type="Proteomes" id="UP000000539">
    <property type="component" value="Chromosome 25"/>
</dbReference>
<dbReference type="InterPro" id="IPR001911">
    <property type="entry name" value="Ribosomal_bS21"/>
</dbReference>
<keyword evidence="7" id="KW-1267">Proteomics identification</keyword>
<dbReference type="OrthoDB" id="2501249at2759"/>
<dbReference type="GeneTree" id="ENSGT00940000166610"/>
<organism evidence="5 6">
    <name type="scientific">Gallus gallus</name>
    <name type="common">Chicken</name>
    <dbReference type="NCBI Taxonomy" id="9031"/>
    <lineage>
        <taxon>Eukaryota</taxon>
        <taxon>Metazoa</taxon>
        <taxon>Chordata</taxon>
        <taxon>Craniata</taxon>
        <taxon>Vertebrata</taxon>
        <taxon>Euteleostomi</taxon>
        <taxon>Archelosauria</taxon>
        <taxon>Archosauria</taxon>
        <taxon>Dinosauria</taxon>
        <taxon>Saurischia</taxon>
        <taxon>Theropoda</taxon>
        <taxon>Coelurosauria</taxon>
        <taxon>Aves</taxon>
        <taxon>Neognathae</taxon>
        <taxon>Galloanserae</taxon>
        <taxon>Galliformes</taxon>
        <taxon>Phasianidae</taxon>
        <taxon>Phasianinae</taxon>
        <taxon>Gallus</taxon>
    </lineage>
</organism>
<keyword evidence="6" id="KW-1185">Reference proteome</keyword>
<gene>
    <name evidence="5" type="primary">MRPS21</name>
</gene>
<evidence type="ECO:0000313" key="6">
    <source>
        <dbReference type="Proteomes" id="UP000000539"/>
    </source>
</evidence>
<dbReference type="GO" id="GO:0003735">
    <property type="term" value="F:structural constituent of ribosome"/>
    <property type="evidence" value="ECO:0007669"/>
    <property type="project" value="InterPro"/>
</dbReference>
<evidence type="ECO:0007829" key="7">
    <source>
        <dbReference type="PeptideAtlas" id="A0A8V1ALD7"/>
    </source>
</evidence>
<protein>
    <submittedName>
        <fullName evidence="5">Mitochondrial ribosomal protein S21</fullName>
    </submittedName>
</protein>
<dbReference type="AlphaFoldDB" id="A0A8V1ALD7"/>
<accession>A0A8V1ALD7</accession>
<dbReference type="GO" id="GO:0005840">
    <property type="term" value="C:ribosome"/>
    <property type="evidence" value="ECO:0007669"/>
    <property type="project" value="UniProtKB-KW"/>
</dbReference>
<dbReference type="NCBIfam" id="TIGR00030">
    <property type="entry name" value="S21p"/>
    <property type="match status" value="1"/>
</dbReference>
<dbReference type="InterPro" id="IPR038380">
    <property type="entry name" value="Ribosomal_bS21_sf"/>
</dbReference>
<dbReference type="PANTHER" id="PTHR21109">
    <property type="entry name" value="MITOCHONDRIAL 28S RIBOSOMAL PROTEIN S21"/>
    <property type="match status" value="1"/>
</dbReference>
<evidence type="ECO:0000256" key="3">
    <source>
        <dbReference type="ARBA" id="ARBA00023274"/>
    </source>
</evidence>
<feature type="region of interest" description="Disordered" evidence="4">
    <location>
        <begin position="285"/>
        <end position="308"/>
    </location>
</feature>
<evidence type="ECO:0000256" key="1">
    <source>
        <dbReference type="ARBA" id="ARBA00006640"/>
    </source>
</evidence>
<dbReference type="GlyGen" id="A0A8V1ALD7">
    <property type="glycosylation" value="1 site"/>
</dbReference>
<dbReference type="GO" id="GO:1990904">
    <property type="term" value="C:ribonucleoprotein complex"/>
    <property type="evidence" value="ECO:0007669"/>
    <property type="project" value="UniProtKB-KW"/>
</dbReference>
<feature type="compositionally biased region" description="Gly residues" evidence="4">
    <location>
        <begin position="291"/>
        <end position="302"/>
    </location>
</feature>
<reference evidence="5" key="3">
    <citation type="submission" date="2025-09" db="UniProtKB">
        <authorList>
            <consortium name="Ensembl"/>
        </authorList>
    </citation>
    <scope>IDENTIFICATION</scope>
    <source>
        <strain evidence="5">broiler</strain>
    </source>
</reference>
<evidence type="ECO:0000313" key="5">
    <source>
        <dbReference type="Ensembl" id="ENSGALP00010042733.1"/>
    </source>
</evidence>
<dbReference type="PANTHER" id="PTHR21109:SF0">
    <property type="entry name" value="SMALL RIBOSOMAL SUBUNIT PROTEIN BS21M"/>
    <property type="match status" value="1"/>
</dbReference>
<keyword evidence="2" id="KW-0689">Ribosomal protein</keyword>
<dbReference type="Ensembl" id="ENSGALT00010069291.1">
    <property type="protein sequence ID" value="ENSGALP00010042733.1"/>
    <property type="gene ID" value="ENSGALG00010028609.1"/>
</dbReference>